<proteinExistence type="predicted"/>
<dbReference type="RefSeq" id="WP_130485234.1">
    <property type="nucleotide sequence ID" value="NZ_SGWW01000002.1"/>
</dbReference>
<dbReference type="EMBL" id="SGWW01000002">
    <property type="protein sequence ID" value="RZS57702.1"/>
    <property type="molecule type" value="Genomic_DNA"/>
</dbReference>
<accession>A0A4Q7LTY4</accession>
<dbReference type="OrthoDB" id="5132506at2"/>
<name>A0A4Q7LTY4_9MICO</name>
<sequence length="302" mass="31416">MAKGAVIAAIAAGLVIGVGLGLSSERLAGFAPTPALSVFTGEPRAADQWVQSLYPADDILDTRLVATVGDTDVYAVRSTIDLSIGVQSAGPMVCIVAEAPGLRYTPDICTPESVFRQQGLRGVLAGSADNPDAFLVAVAPTNRLLTVVWHPSGDIEVSDVTDEIVIAPDDLYTDAERDAGLDIPLISGLRGSLIDPEVEAFLAEYLSEPELGPVRMSESSGAGNVTASYLSVHPGTQPGQPRDVCLTGRVNSDLFPPACTTMAAFRDDGLDVEVPSREGGVIVLTAMPMGGVGVDTTRSRPE</sequence>
<evidence type="ECO:0000313" key="2">
    <source>
        <dbReference type="Proteomes" id="UP000293519"/>
    </source>
</evidence>
<keyword evidence="2" id="KW-1185">Reference proteome</keyword>
<protein>
    <submittedName>
        <fullName evidence="1">Uncharacterized protein</fullName>
    </submittedName>
</protein>
<organism evidence="1 2">
    <name type="scientific">Microcella putealis</name>
    <dbReference type="NCBI Taxonomy" id="337005"/>
    <lineage>
        <taxon>Bacteria</taxon>
        <taxon>Bacillati</taxon>
        <taxon>Actinomycetota</taxon>
        <taxon>Actinomycetes</taxon>
        <taxon>Micrococcales</taxon>
        <taxon>Microbacteriaceae</taxon>
        <taxon>Microcella</taxon>
    </lineage>
</organism>
<reference evidence="1 2" key="1">
    <citation type="journal article" date="2015" name="Stand. Genomic Sci.">
        <title>Genomic Encyclopedia of Bacterial and Archaeal Type Strains, Phase III: the genomes of soil and plant-associated and newly described type strains.</title>
        <authorList>
            <person name="Whitman W.B."/>
            <person name="Woyke T."/>
            <person name="Klenk H.P."/>
            <person name="Zhou Y."/>
            <person name="Lilburn T.G."/>
            <person name="Beck B.J."/>
            <person name="De Vos P."/>
            <person name="Vandamme P."/>
            <person name="Eisen J.A."/>
            <person name="Garrity G."/>
            <person name="Hugenholtz P."/>
            <person name="Kyrpides N.C."/>
        </authorList>
    </citation>
    <scope>NUCLEOTIDE SEQUENCE [LARGE SCALE GENOMIC DNA]</scope>
    <source>
        <strain evidence="1 2">CV2</strain>
    </source>
</reference>
<dbReference type="Proteomes" id="UP000293519">
    <property type="component" value="Unassembled WGS sequence"/>
</dbReference>
<evidence type="ECO:0000313" key="1">
    <source>
        <dbReference type="EMBL" id="RZS57702.1"/>
    </source>
</evidence>
<dbReference type="AlphaFoldDB" id="A0A4Q7LTY4"/>
<gene>
    <name evidence="1" type="ORF">EV141_1420</name>
</gene>
<comment type="caution">
    <text evidence="1">The sequence shown here is derived from an EMBL/GenBank/DDBJ whole genome shotgun (WGS) entry which is preliminary data.</text>
</comment>